<evidence type="ECO:0000313" key="2">
    <source>
        <dbReference type="EMBL" id="BAJ85486.1"/>
    </source>
</evidence>
<dbReference type="EMBL" id="AK354267">
    <property type="protein sequence ID" value="BAJ85486.1"/>
    <property type="molecule type" value="mRNA"/>
</dbReference>
<feature type="region of interest" description="Disordered" evidence="1">
    <location>
        <begin position="1"/>
        <end position="36"/>
    </location>
</feature>
<proteinExistence type="evidence at transcript level"/>
<sequence length="36" mass="3761">MEPHPASPMEELLPHLGGAPPRYIPPNNGLTPATAS</sequence>
<organism evidence="2">
    <name type="scientific">Hordeum vulgare subsp. vulgare</name>
    <name type="common">Domesticated barley</name>
    <dbReference type="NCBI Taxonomy" id="112509"/>
    <lineage>
        <taxon>Eukaryota</taxon>
        <taxon>Viridiplantae</taxon>
        <taxon>Streptophyta</taxon>
        <taxon>Embryophyta</taxon>
        <taxon>Tracheophyta</taxon>
        <taxon>Spermatophyta</taxon>
        <taxon>Magnoliopsida</taxon>
        <taxon>Liliopsida</taxon>
        <taxon>Poales</taxon>
        <taxon>Poaceae</taxon>
        <taxon>BOP clade</taxon>
        <taxon>Pooideae</taxon>
        <taxon>Triticodae</taxon>
        <taxon>Triticeae</taxon>
        <taxon>Hordeinae</taxon>
        <taxon>Hordeum</taxon>
    </lineage>
</organism>
<name>F2CRL5_HORVV</name>
<dbReference type="AlphaFoldDB" id="F2CRL5"/>
<protein>
    <submittedName>
        <fullName evidence="2">Predicted protein</fullName>
    </submittedName>
</protein>
<reference evidence="2" key="1">
    <citation type="journal article" date="2011" name="Plant Physiol.">
        <title>Comprehensive sequence analysis of 24,783 barley full-length cDNAs derived from 12 clone libraries.</title>
        <authorList>
            <person name="Matsumoto T."/>
            <person name="Tanaka T."/>
            <person name="Sakai H."/>
            <person name="Amano N."/>
            <person name="Kanamori H."/>
            <person name="Kurita K."/>
            <person name="Kikuta A."/>
            <person name="Kamiya K."/>
            <person name="Yamamoto M."/>
            <person name="Ikawa H."/>
            <person name="Fujii N."/>
            <person name="Hori K."/>
            <person name="Itoh T."/>
            <person name="Sato K."/>
        </authorList>
    </citation>
    <scope>NUCLEOTIDE SEQUENCE</scope>
    <source>
        <tissue evidence="2">Leaf</tissue>
    </source>
</reference>
<evidence type="ECO:0000256" key="1">
    <source>
        <dbReference type="SAM" id="MobiDB-lite"/>
    </source>
</evidence>
<accession>F2CRL5</accession>